<sequence>MAANNFLAPPEVCGEYPTLSIVLHAANRSSRILPLMTCPVEFELSTAPKKMLKSRSDSIRDKQIFTISGLGKRLNLYNEDIFSGNCRIND</sequence>
<dbReference type="EMBL" id="BGPR01034843">
    <property type="protein sequence ID" value="GBO09396.1"/>
    <property type="molecule type" value="Genomic_DNA"/>
</dbReference>
<dbReference type="Proteomes" id="UP000499080">
    <property type="component" value="Unassembled WGS sequence"/>
</dbReference>
<evidence type="ECO:0000313" key="1">
    <source>
        <dbReference type="EMBL" id="GBO09396.1"/>
    </source>
</evidence>
<name>A0A4Y2UCP2_ARAVE</name>
<protein>
    <submittedName>
        <fullName evidence="1">Uncharacterized protein</fullName>
    </submittedName>
</protein>
<reference evidence="1 2" key="1">
    <citation type="journal article" date="2019" name="Sci. Rep.">
        <title>Orb-weaving spider Araneus ventricosus genome elucidates the spidroin gene catalogue.</title>
        <authorList>
            <person name="Kono N."/>
            <person name="Nakamura H."/>
            <person name="Ohtoshi R."/>
            <person name="Moran D.A.P."/>
            <person name="Shinohara A."/>
            <person name="Yoshida Y."/>
            <person name="Fujiwara M."/>
            <person name="Mori M."/>
            <person name="Tomita M."/>
            <person name="Arakawa K."/>
        </authorList>
    </citation>
    <scope>NUCLEOTIDE SEQUENCE [LARGE SCALE GENOMIC DNA]</scope>
</reference>
<proteinExistence type="predicted"/>
<gene>
    <name evidence="1" type="ORF">AVEN_59373_1</name>
</gene>
<keyword evidence="2" id="KW-1185">Reference proteome</keyword>
<accession>A0A4Y2UCP2</accession>
<comment type="caution">
    <text evidence="1">The sequence shown here is derived from an EMBL/GenBank/DDBJ whole genome shotgun (WGS) entry which is preliminary data.</text>
</comment>
<dbReference type="AlphaFoldDB" id="A0A4Y2UCP2"/>
<organism evidence="1 2">
    <name type="scientific">Araneus ventricosus</name>
    <name type="common">Orbweaver spider</name>
    <name type="synonym">Epeira ventricosa</name>
    <dbReference type="NCBI Taxonomy" id="182803"/>
    <lineage>
        <taxon>Eukaryota</taxon>
        <taxon>Metazoa</taxon>
        <taxon>Ecdysozoa</taxon>
        <taxon>Arthropoda</taxon>
        <taxon>Chelicerata</taxon>
        <taxon>Arachnida</taxon>
        <taxon>Araneae</taxon>
        <taxon>Araneomorphae</taxon>
        <taxon>Entelegynae</taxon>
        <taxon>Araneoidea</taxon>
        <taxon>Araneidae</taxon>
        <taxon>Araneus</taxon>
    </lineage>
</organism>
<evidence type="ECO:0000313" key="2">
    <source>
        <dbReference type="Proteomes" id="UP000499080"/>
    </source>
</evidence>